<dbReference type="InterPro" id="IPR013126">
    <property type="entry name" value="Hsp_70_fam"/>
</dbReference>
<dbReference type="Pfam" id="PF00012">
    <property type="entry name" value="HSP70"/>
    <property type="match status" value="1"/>
</dbReference>
<proteinExistence type="predicted"/>
<name>A0A9E7G2M0_9LILI</name>
<dbReference type="FunFam" id="3.90.640.10:FF:000003">
    <property type="entry name" value="Molecular chaperone DnaK"/>
    <property type="match status" value="1"/>
</dbReference>
<dbReference type="OrthoDB" id="3789372at2759"/>
<dbReference type="PANTHER" id="PTHR19375">
    <property type="entry name" value="HEAT SHOCK PROTEIN 70KDA"/>
    <property type="match status" value="1"/>
</dbReference>
<dbReference type="GO" id="GO:0140662">
    <property type="term" value="F:ATP-dependent protein folding chaperone"/>
    <property type="evidence" value="ECO:0007669"/>
    <property type="project" value="InterPro"/>
</dbReference>
<sequence length="129" mass="14869">MAPKPVPEAHIEKPRNSCCGVRDRLVTVNPRPPPRPPVPDSTNFRAMYFWLQKGDRGGYVLGSIVCENFDQRIIEYFIKLIKKKHGKDNSKDNRALGKLRRECERAKRALSNQHLVRMEIVSLGWFGLL</sequence>
<dbReference type="EMBL" id="CP097507">
    <property type="protein sequence ID" value="URE04812.1"/>
    <property type="molecule type" value="Genomic_DNA"/>
</dbReference>
<accession>A0A9E7G2M0</accession>
<dbReference type="Gene3D" id="3.90.640.10">
    <property type="entry name" value="Actin, Chain A, domain 4"/>
    <property type="match status" value="1"/>
</dbReference>
<dbReference type="AlphaFoldDB" id="A0A9E7G2M0"/>
<gene>
    <name evidence="3" type="ORF">MUK42_33943</name>
</gene>
<dbReference type="SUPFAM" id="SSF53067">
    <property type="entry name" value="Actin-like ATPase domain"/>
    <property type="match status" value="1"/>
</dbReference>
<evidence type="ECO:0000256" key="1">
    <source>
        <dbReference type="ARBA" id="ARBA00022741"/>
    </source>
</evidence>
<protein>
    <submittedName>
        <fullName evidence="3">Luminal-binding protein</fullName>
    </submittedName>
</protein>
<organism evidence="3 4">
    <name type="scientific">Musa troglodytarum</name>
    <name type="common">fe'i banana</name>
    <dbReference type="NCBI Taxonomy" id="320322"/>
    <lineage>
        <taxon>Eukaryota</taxon>
        <taxon>Viridiplantae</taxon>
        <taxon>Streptophyta</taxon>
        <taxon>Embryophyta</taxon>
        <taxon>Tracheophyta</taxon>
        <taxon>Spermatophyta</taxon>
        <taxon>Magnoliopsida</taxon>
        <taxon>Liliopsida</taxon>
        <taxon>Zingiberales</taxon>
        <taxon>Musaceae</taxon>
        <taxon>Musa</taxon>
    </lineage>
</organism>
<dbReference type="GO" id="GO:0005524">
    <property type="term" value="F:ATP binding"/>
    <property type="evidence" value="ECO:0007669"/>
    <property type="project" value="UniProtKB-KW"/>
</dbReference>
<dbReference type="InterPro" id="IPR043129">
    <property type="entry name" value="ATPase_NBD"/>
</dbReference>
<evidence type="ECO:0000256" key="2">
    <source>
        <dbReference type="ARBA" id="ARBA00022840"/>
    </source>
</evidence>
<dbReference type="Proteomes" id="UP001055439">
    <property type="component" value="Chromosome 5"/>
</dbReference>
<keyword evidence="1" id="KW-0547">Nucleotide-binding</keyword>
<reference evidence="3" key="1">
    <citation type="submission" date="2022-05" db="EMBL/GenBank/DDBJ databases">
        <title>The Musa troglodytarum L. genome provides insights into the mechanism of non-climacteric behaviour and enrichment of carotenoids.</title>
        <authorList>
            <person name="Wang J."/>
        </authorList>
    </citation>
    <scope>NUCLEOTIDE SEQUENCE</scope>
    <source>
        <tissue evidence="3">Leaf</tissue>
    </source>
</reference>
<evidence type="ECO:0000313" key="4">
    <source>
        <dbReference type="Proteomes" id="UP001055439"/>
    </source>
</evidence>
<evidence type="ECO:0000313" key="3">
    <source>
        <dbReference type="EMBL" id="URE04812.1"/>
    </source>
</evidence>
<keyword evidence="4" id="KW-1185">Reference proteome</keyword>
<keyword evidence="2" id="KW-0067">ATP-binding</keyword>